<evidence type="ECO:0000313" key="4">
    <source>
        <dbReference type="Proteomes" id="UP000244201"/>
    </source>
</evidence>
<evidence type="ECO:0000313" key="3">
    <source>
        <dbReference type="EMBL" id="AVZ74677.1"/>
    </source>
</evidence>
<dbReference type="InterPro" id="IPR001387">
    <property type="entry name" value="Cro/C1-type_HTH"/>
</dbReference>
<dbReference type="KEGG" id="slk:SLUN_23400"/>
<dbReference type="GO" id="GO:0003677">
    <property type="term" value="F:DNA binding"/>
    <property type="evidence" value="ECO:0007669"/>
    <property type="project" value="InterPro"/>
</dbReference>
<evidence type="ECO:0000259" key="2">
    <source>
        <dbReference type="PROSITE" id="PS50943"/>
    </source>
</evidence>
<dbReference type="Gene3D" id="1.10.260.40">
    <property type="entry name" value="lambda repressor-like DNA-binding domains"/>
    <property type="match status" value="1"/>
</dbReference>
<feature type="domain" description="HTH cro/C1-type" evidence="2">
    <location>
        <begin position="60"/>
        <end position="115"/>
    </location>
</feature>
<dbReference type="InterPro" id="IPR010982">
    <property type="entry name" value="Lambda_DNA-bd_dom_sf"/>
</dbReference>
<accession>A0A2R4T6F6</accession>
<dbReference type="OrthoDB" id="6401124at2"/>
<dbReference type="SUPFAM" id="SSF47413">
    <property type="entry name" value="lambda repressor-like DNA-binding domains"/>
    <property type="match status" value="1"/>
</dbReference>
<gene>
    <name evidence="3" type="ORF">SLUN_23400</name>
</gene>
<sequence length="144" mass="15382">MSANDRLPTLVPVNTNPQVSTVENSRRKSTTVNGGWGSETVEESQAYIEAGYAFALGLAVYDRRTELGLTQTELARRAEMTQPQISNIEGGDSVPTLPLLTRLAKALDASLTIDLEGDTSAFAFNAHDGHQPDESSTDGRTSAA</sequence>
<keyword evidence="4" id="KW-1185">Reference proteome</keyword>
<dbReference type="EMBL" id="CP026304">
    <property type="protein sequence ID" value="AVZ74677.1"/>
    <property type="molecule type" value="Genomic_DNA"/>
</dbReference>
<dbReference type="PROSITE" id="PS50943">
    <property type="entry name" value="HTH_CROC1"/>
    <property type="match status" value="1"/>
</dbReference>
<dbReference type="AlphaFoldDB" id="A0A2R4T6F6"/>
<dbReference type="SMART" id="SM00530">
    <property type="entry name" value="HTH_XRE"/>
    <property type="match status" value="1"/>
</dbReference>
<name>A0A2R4T6F6_9ACTN</name>
<protein>
    <submittedName>
        <fullName evidence="3">Transcriptional regulator</fullName>
    </submittedName>
</protein>
<dbReference type="Proteomes" id="UP000244201">
    <property type="component" value="Chromosome"/>
</dbReference>
<evidence type="ECO:0000256" key="1">
    <source>
        <dbReference type="SAM" id="MobiDB-lite"/>
    </source>
</evidence>
<dbReference type="Pfam" id="PF01381">
    <property type="entry name" value="HTH_3"/>
    <property type="match status" value="1"/>
</dbReference>
<dbReference type="CDD" id="cd00093">
    <property type="entry name" value="HTH_XRE"/>
    <property type="match status" value="1"/>
</dbReference>
<proteinExistence type="predicted"/>
<organism evidence="3 4">
    <name type="scientific">Streptomyces lunaelactis</name>
    <dbReference type="NCBI Taxonomy" id="1535768"/>
    <lineage>
        <taxon>Bacteria</taxon>
        <taxon>Bacillati</taxon>
        <taxon>Actinomycetota</taxon>
        <taxon>Actinomycetes</taxon>
        <taxon>Kitasatosporales</taxon>
        <taxon>Streptomycetaceae</taxon>
        <taxon>Streptomyces</taxon>
    </lineage>
</organism>
<reference evidence="3 4" key="1">
    <citation type="submission" date="2018-01" db="EMBL/GenBank/DDBJ databases">
        <title>Complete genome sequence of Streptomyces lunaelactis MM109T, a Ferroverdin A producer isolated from cave moonmilk deposits.</title>
        <authorList>
            <person name="Naome A."/>
            <person name="Martinet L."/>
            <person name="Maciejewska M."/>
            <person name="Anderssen S."/>
            <person name="Adam D."/>
            <person name="Tenconi E."/>
            <person name="Deflandre B."/>
            <person name="Arguelles-Arias A."/>
            <person name="Calusinska M."/>
            <person name="Copieters W."/>
            <person name="Karim L."/>
            <person name="Hanikenne M."/>
            <person name="Baurain D."/>
            <person name="van Wezel G."/>
            <person name="Smargiasso N."/>
            <person name="de Pauw E."/>
            <person name="Delfosse P."/>
            <person name="Rigali S."/>
        </authorList>
    </citation>
    <scope>NUCLEOTIDE SEQUENCE [LARGE SCALE GENOMIC DNA]</scope>
    <source>
        <strain evidence="3 4">MM109</strain>
    </source>
</reference>
<feature type="region of interest" description="Disordered" evidence="1">
    <location>
        <begin position="124"/>
        <end position="144"/>
    </location>
</feature>